<feature type="domain" description="HRDC" evidence="17">
    <location>
        <begin position="514"/>
        <end position="594"/>
    </location>
</feature>
<keyword evidence="4" id="KW-0479">Metal-binding</keyword>
<dbReference type="InterPro" id="IPR011545">
    <property type="entry name" value="DEAD/DEAH_box_helicase_dom"/>
</dbReference>
<keyword evidence="13" id="KW-0234">DNA repair</keyword>
<dbReference type="InterPro" id="IPR002121">
    <property type="entry name" value="HRDC_dom"/>
</dbReference>
<dbReference type="CDD" id="cd18794">
    <property type="entry name" value="SF2_C_RecQ"/>
    <property type="match status" value="1"/>
</dbReference>
<dbReference type="InterPro" id="IPR014001">
    <property type="entry name" value="Helicase_ATP-bd"/>
</dbReference>
<dbReference type="InterPro" id="IPR036390">
    <property type="entry name" value="WH_DNA-bd_sf"/>
</dbReference>
<proteinExistence type="inferred from homology"/>
<dbReference type="InterPro" id="IPR010997">
    <property type="entry name" value="HRDC-like_sf"/>
</dbReference>
<dbReference type="EC" id="5.6.2.4" evidence="16"/>
<dbReference type="SMART" id="SM00490">
    <property type="entry name" value="HELICc"/>
    <property type="match status" value="1"/>
</dbReference>
<dbReference type="PROSITE" id="PS51194">
    <property type="entry name" value="HELICASE_CTER"/>
    <property type="match status" value="1"/>
</dbReference>
<dbReference type="SUPFAM" id="SSF47819">
    <property type="entry name" value="HRDC-like"/>
    <property type="match status" value="1"/>
</dbReference>
<name>A0ABS2R699_9BACI</name>
<keyword evidence="21" id="KW-1185">Reference proteome</keyword>
<dbReference type="InterPro" id="IPR027417">
    <property type="entry name" value="P-loop_NTPase"/>
</dbReference>
<comment type="caution">
    <text evidence="20">The sequence shown here is derived from an EMBL/GenBank/DDBJ whole genome shotgun (WGS) entry which is preliminary data.</text>
</comment>
<keyword evidence="12" id="KW-0233">DNA recombination</keyword>
<dbReference type="InterPro" id="IPR029491">
    <property type="entry name" value="Helicase_HTH"/>
</dbReference>
<reference evidence="20 21" key="1">
    <citation type="submission" date="2021-01" db="EMBL/GenBank/DDBJ databases">
        <title>Genomic Encyclopedia of Type Strains, Phase IV (KMG-IV): sequencing the most valuable type-strain genomes for metagenomic binning, comparative biology and taxonomic classification.</title>
        <authorList>
            <person name="Goeker M."/>
        </authorList>
    </citation>
    <scope>NUCLEOTIDE SEQUENCE [LARGE SCALE GENOMIC DNA]</scope>
    <source>
        <strain evidence="20 21">DSM 105453</strain>
    </source>
</reference>
<keyword evidence="11" id="KW-0238">DNA-binding</keyword>
<evidence type="ECO:0000256" key="14">
    <source>
        <dbReference type="ARBA" id="ARBA00023235"/>
    </source>
</evidence>
<dbReference type="Pfam" id="PF00270">
    <property type="entry name" value="DEAD"/>
    <property type="match status" value="1"/>
</dbReference>
<feature type="domain" description="Helicase ATP-binding" evidence="18">
    <location>
        <begin position="27"/>
        <end position="196"/>
    </location>
</feature>
<dbReference type="InterPro" id="IPR006293">
    <property type="entry name" value="DNA_helicase_ATP-dep_RecQ_bac"/>
</dbReference>
<dbReference type="InterPro" id="IPR018982">
    <property type="entry name" value="RQC_domain"/>
</dbReference>
<dbReference type="PROSITE" id="PS50967">
    <property type="entry name" value="HRDC"/>
    <property type="match status" value="1"/>
</dbReference>
<dbReference type="Gene3D" id="1.10.10.10">
    <property type="entry name" value="Winged helix-like DNA-binding domain superfamily/Winged helix DNA-binding domain"/>
    <property type="match status" value="1"/>
</dbReference>
<keyword evidence="9" id="KW-0862">Zinc</keyword>
<dbReference type="PANTHER" id="PTHR13710:SF105">
    <property type="entry name" value="ATP-DEPENDENT DNA HELICASE Q1"/>
    <property type="match status" value="1"/>
</dbReference>
<dbReference type="Pfam" id="PF09382">
    <property type="entry name" value="RQC"/>
    <property type="match status" value="1"/>
</dbReference>
<evidence type="ECO:0000256" key="6">
    <source>
        <dbReference type="ARBA" id="ARBA00022763"/>
    </source>
</evidence>
<evidence type="ECO:0000259" key="19">
    <source>
        <dbReference type="PROSITE" id="PS51194"/>
    </source>
</evidence>
<dbReference type="NCBIfam" id="TIGR01389">
    <property type="entry name" value="recQ"/>
    <property type="match status" value="1"/>
</dbReference>
<evidence type="ECO:0000256" key="7">
    <source>
        <dbReference type="ARBA" id="ARBA00022801"/>
    </source>
</evidence>
<evidence type="ECO:0000256" key="16">
    <source>
        <dbReference type="NCBIfam" id="TIGR01389"/>
    </source>
</evidence>
<dbReference type="Gene3D" id="3.40.50.300">
    <property type="entry name" value="P-loop containing nucleotide triphosphate hydrolases"/>
    <property type="match status" value="2"/>
</dbReference>
<feature type="domain" description="Helicase C-terminal" evidence="19">
    <location>
        <begin position="220"/>
        <end position="367"/>
    </location>
</feature>
<evidence type="ECO:0000256" key="1">
    <source>
        <dbReference type="ARBA" id="ARBA00001946"/>
    </source>
</evidence>
<dbReference type="Pfam" id="PF00570">
    <property type="entry name" value="HRDC"/>
    <property type="match status" value="1"/>
</dbReference>
<organism evidence="20 21">
    <name type="scientific">Siminovitchia thermophila</name>
    <dbReference type="NCBI Taxonomy" id="1245522"/>
    <lineage>
        <taxon>Bacteria</taxon>
        <taxon>Bacillati</taxon>
        <taxon>Bacillota</taxon>
        <taxon>Bacilli</taxon>
        <taxon>Bacillales</taxon>
        <taxon>Bacillaceae</taxon>
        <taxon>Siminovitchia</taxon>
    </lineage>
</organism>
<keyword evidence="14" id="KW-0413">Isomerase</keyword>
<dbReference type="Gene3D" id="1.10.150.80">
    <property type="entry name" value="HRDC domain"/>
    <property type="match status" value="1"/>
</dbReference>
<evidence type="ECO:0000256" key="9">
    <source>
        <dbReference type="ARBA" id="ARBA00022833"/>
    </source>
</evidence>
<evidence type="ECO:0000256" key="12">
    <source>
        <dbReference type="ARBA" id="ARBA00023172"/>
    </source>
</evidence>
<dbReference type="PANTHER" id="PTHR13710">
    <property type="entry name" value="DNA HELICASE RECQ FAMILY MEMBER"/>
    <property type="match status" value="1"/>
</dbReference>
<evidence type="ECO:0000256" key="13">
    <source>
        <dbReference type="ARBA" id="ARBA00023204"/>
    </source>
</evidence>
<evidence type="ECO:0000256" key="15">
    <source>
        <dbReference type="ARBA" id="ARBA00034617"/>
    </source>
</evidence>
<dbReference type="Pfam" id="PF16124">
    <property type="entry name" value="RecQ_Zn_bind"/>
    <property type="match status" value="1"/>
</dbReference>
<dbReference type="RefSeq" id="WP_077109687.1">
    <property type="nucleotide sequence ID" value="NZ_JAFBFH010000007.1"/>
</dbReference>
<protein>
    <recommendedName>
        <fullName evidence="16">DNA helicase RecQ</fullName>
        <ecNumber evidence="16">5.6.2.4</ecNumber>
    </recommendedName>
</protein>
<evidence type="ECO:0000256" key="3">
    <source>
        <dbReference type="ARBA" id="ARBA00005446"/>
    </source>
</evidence>
<keyword evidence="5" id="KW-0547">Nucleotide-binding</keyword>
<dbReference type="InterPro" id="IPR001650">
    <property type="entry name" value="Helicase_C-like"/>
</dbReference>
<keyword evidence="10" id="KW-0067">ATP-binding</keyword>
<evidence type="ECO:0000259" key="17">
    <source>
        <dbReference type="PROSITE" id="PS50967"/>
    </source>
</evidence>
<evidence type="ECO:0000313" key="21">
    <source>
        <dbReference type="Proteomes" id="UP000823485"/>
    </source>
</evidence>
<dbReference type="Pfam" id="PF14493">
    <property type="entry name" value="HTH_40"/>
    <property type="match status" value="1"/>
</dbReference>
<dbReference type="NCBIfam" id="TIGR00614">
    <property type="entry name" value="recQ_fam"/>
    <property type="match status" value="1"/>
</dbReference>
<dbReference type="SMART" id="SM00956">
    <property type="entry name" value="RQC"/>
    <property type="match status" value="1"/>
</dbReference>
<evidence type="ECO:0000256" key="4">
    <source>
        <dbReference type="ARBA" id="ARBA00022723"/>
    </source>
</evidence>
<accession>A0ABS2R699</accession>
<dbReference type="CDD" id="cd17920">
    <property type="entry name" value="DEXHc_RecQ"/>
    <property type="match status" value="1"/>
</dbReference>
<evidence type="ECO:0000256" key="5">
    <source>
        <dbReference type="ARBA" id="ARBA00022741"/>
    </source>
</evidence>
<dbReference type="InterPro" id="IPR032284">
    <property type="entry name" value="RecQ_Zn-bd"/>
</dbReference>
<comment type="catalytic activity">
    <reaction evidence="15">
        <text>Couples ATP hydrolysis with the unwinding of duplex DNA by translocating in the 3'-5' direction.</text>
        <dbReference type="EC" id="5.6.2.4"/>
    </reaction>
</comment>
<gene>
    <name evidence="20" type="ORF">JOC94_001390</name>
</gene>
<comment type="cofactor">
    <cofactor evidence="1">
        <name>Mg(2+)</name>
        <dbReference type="ChEBI" id="CHEBI:18420"/>
    </cofactor>
</comment>
<dbReference type="SUPFAM" id="SSF52540">
    <property type="entry name" value="P-loop containing nucleoside triphosphate hydrolases"/>
    <property type="match status" value="1"/>
</dbReference>
<dbReference type="SMART" id="SM00341">
    <property type="entry name" value="HRDC"/>
    <property type="match status" value="1"/>
</dbReference>
<dbReference type="PROSITE" id="PS51192">
    <property type="entry name" value="HELICASE_ATP_BIND_1"/>
    <property type="match status" value="1"/>
</dbReference>
<dbReference type="InterPro" id="IPR004589">
    <property type="entry name" value="DNA_helicase_ATP-dep_RecQ"/>
</dbReference>
<dbReference type="InterPro" id="IPR036388">
    <property type="entry name" value="WH-like_DNA-bd_sf"/>
</dbReference>
<evidence type="ECO:0000259" key="18">
    <source>
        <dbReference type="PROSITE" id="PS51192"/>
    </source>
</evidence>
<comment type="similarity">
    <text evidence="3">Belongs to the helicase family. RecQ subfamily.</text>
</comment>
<keyword evidence="7 20" id="KW-0378">Hydrolase</keyword>
<dbReference type="Proteomes" id="UP000823485">
    <property type="component" value="Unassembled WGS sequence"/>
</dbReference>
<dbReference type="SMART" id="SM00487">
    <property type="entry name" value="DEXDc"/>
    <property type="match status" value="1"/>
</dbReference>
<dbReference type="SUPFAM" id="SSF46785">
    <property type="entry name" value="Winged helix' DNA-binding domain"/>
    <property type="match status" value="1"/>
</dbReference>
<evidence type="ECO:0000256" key="10">
    <source>
        <dbReference type="ARBA" id="ARBA00022840"/>
    </source>
</evidence>
<evidence type="ECO:0000256" key="8">
    <source>
        <dbReference type="ARBA" id="ARBA00022806"/>
    </source>
</evidence>
<evidence type="ECO:0000313" key="20">
    <source>
        <dbReference type="EMBL" id="MBM7714418.1"/>
    </source>
</evidence>
<dbReference type="GO" id="GO:0016787">
    <property type="term" value="F:hydrolase activity"/>
    <property type="evidence" value="ECO:0007669"/>
    <property type="project" value="UniProtKB-KW"/>
</dbReference>
<dbReference type="EMBL" id="JAFBFH010000007">
    <property type="protein sequence ID" value="MBM7714418.1"/>
    <property type="molecule type" value="Genomic_DNA"/>
</dbReference>
<keyword evidence="6" id="KW-0227">DNA damage</keyword>
<comment type="cofactor">
    <cofactor evidence="2">
        <name>Zn(2+)</name>
        <dbReference type="ChEBI" id="CHEBI:29105"/>
    </cofactor>
</comment>
<evidence type="ECO:0000256" key="2">
    <source>
        <dbReference type="ARBA" id="ARBA00001947"/>
    </source>
</evidence>
<sequence>MLLKKAKDLLRSYFGYEQFRQGQDVIIQHVLGGHDTLGIMPTGGGKSVCYQIPSLMLRGITLVISPLISLMKDQVDALEKLGIPSTYINSSISDEEMRERLSGVYHGKFKLIYIAPERLESPSFLRLLRQVHISLIAVDEAHCISQWGHDFRPSYLKIQKLIAGIRPKPVVLALTATATLQVREDIRQLLHIREKHVVVTGFARENLHFHVVKGQDRDLFLMDYLKKNSGQAGIIYAATRKEVERLQRQLAGKGIKAGKYHAGMSETARSQYQEQFLYDDIQVMVATNAFGMGINKSNVRFVIHYNLPGNLEAYYQEAGRAGRDGVDSDCILLFSPQDSHIQSFLIEQSEMDELRKENEYGKLRKMMAYGHTESCLQQYILHYFGEESSVECERCGNCTDDREQIDVTVEAQKVLSCIWRMNEKFGKTMIAKVLTGSSDQKIRSFGFDKLSTYGIMSEKTQKETAELIDFLTAEGYLRPTDGTYPVLMLTEKAADVLRGNQQVKRKEKMSISRVVEDNLLFDALRKLRRDIAASERVPPYIIFSDTTLKEMSAHLPMTEEEMRQIKGVGRKKLEAYGAAFLAEIVRYGQEHGIRAAKRGDTPSHHITYEMWNQGMEIAEIAQVRQLSERTIETHLLKCPGDNLPINWSAFIPEHYEEIIEEAVREAGMERLTPIKELLPEEVSYFMIRAYLEKQKTV</sequence>
<evidence type="ECO:0000256" key="11">
    <source>
        <dbReference type="ARBA" id="ARBA00023125"/>
    </source>
</evidence>
<dbReference type="Pfam" id="PF00271">
    <property type="entry name" value="Helicase_C"/>
    <property type="match status" value="1"/>
</dbReference>
<dbReference type="GO" id="GO:0003678">
    <property type="term" value="F:DNA helicase activity"/>
    <property type="evidence" value="ECO:0007669"/>
    <property type="project" value="UniProtKB-EC"/>
</dbReference>
<dbReference type="InterPro" id="IPR044876">
    <property type="entry name" value="HRDC_dom_sf"/>
</dbReference>
<keyword evidence="8 20" id="KW-0347">Helicase</keyword>